<keyword evidence="1" id="KW-0472">Membrane</keyword>
<dbReference type="AlphaFoldDB" id="A6VYW2"/>
<name>A6VYW2_MARMS</name>
<dbReference type="KEGG" id="mmw:Mmwyl1_2728"/>
<dbReference type="eggNOG" id="ENOG50332SI">
    <property type="taxonomic scope" value="Bacteria"/>
</dbReference>
<evidence type="ECO:0000313" key="2">
    <source>
        <dbReference type="EMBL" id="ABR71641.1"/>
    </source>
</evidence>
<accession>A6VYW2</accession>
<organism evidence="2">
    <name type="scientific">Marinomonas sp. (strain MWYL1)</name>
    <dbReference type="NCBI Taxonomy" id="400668"/>
    <lineage>
        <taxon>Bacteria</taxon>
        <taxon>Pseudomonadati</taxon>
        <taxon>Pseudomonadota</taxon>
        <taxon>Gammaproteobacteria</taxon>
        <taxon>Oceanospirillales</taxon>
        <taxon>Oceanospirillaceae</taxon>
        <taxon>Marinomonas</taxon>
    </lineage>
</organism>
<dbReference type="EMBL" id="CP000749">
    <property type="protein sequence ID" value="ABR71641.1"/>
    <property type="molecule type" value="Genomic_DNA"/>
</dbReference>
<sequence>MDFFVNDIVWWKISLNGLMNGWVPGILTFLLGLLLSKILEHRKLKQKLKSDILEIFIPVFNSGESISMTMADEACRKMRATFNAYKRIYPGVFDREAERKLGELLSEGFIVDGEINKKFFEPNTIQDLIKGL</sequence>
<keyword evidence="1" id="KW-1133">Transmembrane helix</keyword>
<evidence type="ECO:0000256" key="1">
    <source>
        <dbReference type="SAM" id="Phobius"/>
    </source>
</evidence>
<protein>
    <submittedName>
        <fullName evidence="2">Uncharacterized protein</fullName>
    </submittedName>
</protein>
<feature type="transmembrane region" description="Helical" evidence="1">
    <location>
        <begin position="20"/>
        <end position="39"/>
    </location>
</feature>
<proteinExistence type="predicted"/>
<dbReference type="HOGENOM" id="CLU_1914566_0_0_6"/>
<gene>
    <name evidence="2" type="ordered locus">Mmwyl1_2728</name>
</gene>
<reference evidence="2" key="1">
    <citation type="submission" date="2007-06" db="EMBL/GenBank/DDBJ databases">
        <title>Complete sequence of Marinomonas sp. MWYL1.</title>
        <authorList>
            <consortium name="US DOE Joint Genome Institute"/>
            <person name="Copeland A."/>
            <person name="Lucas S."/>
            <person name="Lapidus A."/>
            <person name="Barry K."/>
            <person name="Glavina del Rio T."/>
            <person name="Dalin E."/>
            <person name="Tice H."/>
            <person name="Pitluck S."/>
            <person name="Kiss H."/>
            <person name="Brettin T."/>
            <person name="Bruce D."/>
            <person name="Detter J.C."/>
            <person name="Han C."/>
            <person name="Schmutz J."/>
            <person name="Larimer F."/>
            <person name="Land M."/>
            <person name="Hauser L."/>
            <person name="Kyrpides N."/>
            <person name="Kim E."/>
            <person name="Johnston A.W.B."/>
            <person name="Todd J.D."/>
            <person name="Rogers R."/>
            <person name="Wexler M."/>
            <person name="Bond P.L."/>
            <person name="Li Y."/>
            <person name="Richardson P."/>
        </authorList>
    </citation>
    <scope>NUCLEOTIDE SEQUENCE [LARGE SCALE GENOMIC DNA]</scope>
    <source>
        <strain evidence="2">MWYL1</strain>
    </source>
</reference>
<dbReference type="OrthoDB" id="6196067at2"/>
<keyword evidence="1" id="KW-0812">Transmembrane</keyword>